<keyword evidence="5" id="KW-0328">Glycosyltransferase</keyword>
<dbReference type="Proteomes" id="UP000614811">
    <property type="component" value="Unassembled WGS sequence"/>
</dbReference>
<dbReference type="InterPro" id="IPR011908">
    <property type="entry name" value="LipoPS_heptosylTferase-I"/>
</dbReference>
<comment type="subcellular location">
    <subcellularLocation>
        <location evidence="1">Cell inner membrane</location>
        <topology evidence="1">Peripheral membrane protein</topology>
        <orientation evidence="1">Cytoplasmic side</orientation>
    </subcellularLocation>
</comment>
<dbReference type="PANTHER" id="PTHR30160:SF19">
    <property type="entry name" value="LIPOPOLYSACCHARIDE HEPTOSYLTRANSFERASE 1"/>
    <property type="match status" value="1"/>
</dbReference>
<dbReference type="Pfam" id="PF01075">
    <property type="entry name" value="Glyco_transf_9"/>
    <property type="match status" value="1"/>
</dbReference>
<evidence type="ECO:0000256" key="7">
    <source>
        <dbReference type="ARBA" id="ARBA00022985"/>
    </source>
</evidence>
<evidence type="ECO:0000256" key="6">
    <source>
        <dbReference type="ARBA" id="ARBA00022679"/>
    </source>
</evidence>
<organism evidence="14 15">
    <name type="scientific">Arenicella chitinivorans</name>
    <dbReference type="NCBI Taxonomy" id="1329800"/>
    <lineage>
        <taxon>Bacteria</taxon>
        <taxon>Pseudomonadati</taxon>
        <taxon>Pseudomonadota</taxon>
        <taxon>Gammaproteobacteria</taxon>
        <taxon>Arenicellales</taxon>
        <taxon>Arenicellaceae</taxon>
        <taxon>Arenicella</taxon>
    </lineage>
</organism>
<evidence type="ECO:0000256" key="8">
    <source>
        <dbReference type="ARBA" id="ARBA00023136"/>
    </source>
</evidence>
<comment type="pathway">
    <text evidence="2">Bacterial outer membrane biogenesis; LPS core biosynthesis.</text>
</comment>
<evidence type="ECO:0000256" key="11">
    <source>
        <dbReference type="ARBA" id="ARBA00044190"/>
    </source>
</evidence>
<dbReference type="SUPFAM" id="SSF53756">
    <property type="entry name" value="UDP-Glycosyltransferase/glycogen phosphorylase"/>
    <property type="match status" value="1"/>
</dbReference>
<dbReference type="PANTHER" id="PTHR30160">
    <property type="entry name" value="TETRAACYLDISACCHARIDE 4'-KINASE-RELATED"/>
    <property type="match status" value="1"/>
</dbReference>
<evidence type="ECO:0000313" key="14">
    <source>
        <dbReference type="EMBL" id="GHA03346.1"/>
    </source>
</evidence>
<reference evidence="14" key="2">
    <citation type="submission" date="2020-09" db="EMBL/GenBank/DDBJ databases">
        <authorList>
            <person name="Sun Q."/>
            <person name="Kim S."/>
        </authorList>
    </citation>
    <scope>NUCLEOTIDE SEQUENCE</scope>
    <source>
        <strain evidence="14">KCTC 12711</strain>
    </source>
</reference>
<comment type="caution">
    <text evidence="14">The sequence shown here is derived from an EMBL/GenBank/DDBJ whole genome shotgun (WGS) entry which is preliminary data.</text>
</comment>
<protein>
    <recommendedName>
        <fullName evidence="11">Lipopolysaccharide heptosyltransferase 1</fullName>
        <ecNumber evidence="10">2.4.99.23</ecNumber>
    </recommendedName>
    <alternativeName>
        <fullName evidence="12">ADP-heptose:lipopolysaccharide heptosyltransferase I</fullName>
    </alternativeName>
</protein>
<reference evidence="14" key="1">
    <citation type="journal article" date="2014" name="Int. J. Syst. Evol. Microbiol.">
        <title>Complete genome sequence of Corynebacterium casei LMG S-19264T (=DSM 44701T), isolated from a smear-ripened cheese.</title>
        <authorList>
            <consortium name="US DOE Joint Genome Institute (JGI-PGF)"/>
            <person name="Walter F."/>
            <person name="Albersmeier A."/>
            <person name="Kalinowski J."/>
            <person name="Ruckert C."/>
        </authorList>
    </citation>
    <scope>NUCLEOTIDE SEQUENCE</scope>
    <source>
        <strain evidence="14">KCTC 12711</strain>
    </source>
</reference>
<keyword evidence="4" id="KW-0997">Cell inner membrane</keyword>
<dbReference type="EC" id="2.4.99.23" evidence="10"/>
<dbReference type="InterPro" id="IPR002201">
    <property type="entry name" value="Glyco_trans_9"/>
</dbReference>
<dbReference type="GO" id="GO:0008713">
    <property type="term" value="F:ADP-heptose-lipopolysaccharide heptosyltransferase activity"/>
    <property type="evidence" value="ECO:0007669"/>
    <property type="project" value="TreeGrafter"/>
</dbReference>
<evidence type="ECO:0000256" key="5">
    <source>
        <dbReference type="ARBA" id="ARBA00022676"/>
    </source>
</evidence>
<dbReference type="GO" id="GO:0005829">
    <property type="term" value="C:cytosol"/>
    <property type="evidence" value="ECO:0007669"/>
    <property type="project" value="TreeGrafter"/>
</dbReference>
<accession>A0A918VI62</accession>
<comment type="catalytic activity">
    <reaction evidence="13">
        <text>an alpha-Kdo-(2-&gt;4)-alpha-Kdo-(2-&gt;6)-lipid A + ADP-L-glycero-beta-D-manno-heptose = an L-alpha-D-Hep-(1-&gt;5)-[alpha-Kdo-(2-&gt;4)]-alpha-Kdo-(2-&gt;6)-lipid A + ADP + H(+)</text>
        <dbReference type="Rhea" id="RHEA:74067"/>
        <dbReference type="ChEBI" id="CHEBI:15378"/>
        <dbReference type="ChEBI" id="CHEBI:61506"/>
        <dbReference type="ChEBI" id="CHEBI:176431"/>
        <dbReference type="ChEBI" id="CHEBI:193068"/>
        <dbReference type="ChEBI" id="CHEBI:456216"/>
        <dbReference type="EC" id="2.4.99.23"/>
    </reaction>
</comment>
<gene>
    <name evidence="14" type="ORF">GCM10008090_10470</name>
</gene>
<dbReference type="GO" id="GO:0005886">
    <property type="term" value="C:plasma membrane"/>
    <property type="evidence" value="ECO:0007669"/>
    <property type="project" value="UniProtKB-SubCell"/>
</dbReference>
<sequence>MRVLVVKLTSMGDAVHLLPALTDLRTHHPDAVVDWMVEDSFAEIPHWHSSVDRVIPVATRRWRRFNRASLTEFTQFWRRLRKVRYDVIVDAQGLMKSAIFARFARLQRGGVRAGFSGDSIKESPAAWLYNKCVPVPRDQHAITRLRRLVAGALSYPVPDNAPDYDIHLPELRSRTSFDPNGQLKPVLLLHGTTWPTKHLPDQLWRDLAAHITTQGFPVAVTWGNAAEKARAEWIAQGDAPVTVIPKAPLTEVAHLLSRAAGAVAVDTGLGHLAAALSLPCVSIYGSTNAGLTGTRGARQVPLQSDYACSPCLLKKCPKLTAQITTPPCYQQFDAAIIWQQLQQQII</sequence>
<evidence type="ECO:0000313" key="15">
    <source>
        <dbReference type="Proteomes" id="UP000614811"/>
    </source>
</evidence>
<proteinExistence type="inferred from homology"/>
<evidence type="ECO:0000256" key="4">
    <source>
        <dbReference type="ARBA" id="ARBA00022519"/>
    </source>
</evidence>
<comment type="similarity">
    <text evidence="9">Belongs to the glycosyltransferase 9 family.</text>
</comment>
<dbReference type="InterPro" id="IPR051199">
    <property type="entry name" value="LPS_LOS_Heptosyltrfase"/>
</dbReference>
<dbReference type="AlphaFoldDB" id="A0A918VI62"/>
<dbReference type="GO" id="GO:0009244">
    <property type="term" value="P:lipopolysaccharide core region biosynthetic process"/>
    <property type="evidence" value="ECO:0007669"/>
    <property type="project" value="InterPro"/>
</dbReference>
<name>A0A918VI62_9GAMM</name>
<dbReference type="CDD" id="cd03789">
    <property type="entry name" value="GT9_LPS_heptosyltransferase"/>
    <property type="match status" value="1"/>
</dbReference>
<keyword evidence="15" id="KW-1185">Reference proteome</keyword>
<evidence type="ECO:0000256" key="9">
    <source>
        <dbReference type="ARBA" id="ARBA00043995"/>
    </source>
</evidence>
<evidence type="ECO:0000256" key="12">
    <source>
        <dbReference type="ARBA" id="ARBA00044330"/>
    </source>
</evidence>
<keyword evidence="6" id="KW-0808">Transferase</keyword>
<dbReference type="RefSeq" id="WP_189398992.1">
    <property type="nucleotide sequence ID" value="NZ_BMXA01000002.1"/>
</dbReference>
<evidence type="ECO:0000256" key="13">
    <source>
        <dbReference type="ARBA" id="ARBA00049201"/>
    </source>
</evidence>
<dbReference type="EMBL" id="BMXA01000002">
    <property type="protein sequence ID" value="GHA03346.1"/>
    <property type="molecule type" value="Genomic_DNA"/>
</dbReference>
<dbReference type="NCBIfam" id="TIGR02193">
    <property type="entry name" value="heptsyl_trn_I"/>
    <property type="match status" value="1"/>
</dbReference>
<evidence type="ECO:0000256" key="3">
    <source>
        <dbReference type="ARBA" id="ARBA00022475"/>
    </source>
</evidence>
<evidence type="ECO:0000256" key="2">
    <source>
        <dbReference type="ARBA" id="ARBA00004713"/>
    </source>
</evidence>
<keyword evidence="8" id="KW-0472">Membrane</keyword>
<keyword evidence="3" id="KW-1003">Cell membrane</keyword>
<evidence type="ECO:0000256" key="10">
    <source>
        <dbReference type="ARBA" id="ARBA00044041"/>
    </source>
</evidence>
<dbReference type="Gene3D" id="3.40.50.2000">
    <property type="entry name" value="Glycogen Phosphorylase B"/>
    <property type="match status" value="2"/>
</dbReference>
<evidence type="ECO:0000256" key="1">
    <source>
        <dbReference type="ARBA" id="ARBA00004515"/>
    </source>
</evidence>
<keyword evidence="7" id="KW-0448">Lipopolysaccharide biosynthesis</keyword>